<keyword evidence="7" id="KW-0045">Antibiotic biosynthesis</keyword>
<dbReference type="PROSITE" id="PS00455">
    <property type="entry name" value="AMP_BINDING"/>
    <property type="match status" value="2"/>
</dbReference>
<evidence type="ECO:0000256" key="5">
    <source>
        <dbReference type="ARBA" id="ARBA00022598"/>
    </source>
</evidence>
<dbReference type="Pfam" id="PF00501">
    <property type="entry name" value="AMP-binding"/>
    <property type="match status" value="2"/>
</dbReference>
<evidence type="ECO:0000313" key="11">
    <source>
        <dbReference type="Proteomes" id="UP000005850"/>
    </source>
</evidence>
<dbReference type="InterPro" id="IPR006162">
    <property type="entry name" value="Ppantetheine_attach_site"/>
</dbReference>
<dbReference type="Proteomes" id="UP000005850">
    <property type="component" value="Chromosome"/>
</dbReference>
<dbReference type="PROSITE" id="PS50075">
    <property type="entry name" value="CARRIER"/>
    <property type="match status" value="2"/>
</dbReference>
<dbReference type="KEGG" id="blr:BRLA_c036820"/>
<dbReference type="Gene3D" id="3.40.50.980">
    <property type="match status" value="4"/>
</dbReference>
<dbReference type="FunFam" id="3.40.50.12780:FF:000012">
    <property type="entry name" value="Non-ribosomal peptide synthetase"/>
    <property type="match status" value="2"/>
</dbReference>
<dbReference type="InterPro" id="IPR020845">
    <property type="entry name" value="AMP-binding_CS"/>
</dbReference>
<dbReference type="PROSITE" id="PS00012">
    <property type="entry name" value="PHOSPHOPANTETHEINE"/>
    <property type="match status" value="1"/>
</dbReference>
<dbReference type="Pfam" id="PF00668">
    <property type="entry name" value="Condensation"/>
    <property type="match status" value="3"/>
</dbReference>
<dbReference type="CDD" id="cd05930">
    <property type="entry name" value="A_NRPS"/>
    <property type="match status" value="1"/>
</dbReference>
<dbReference type="GO" id="GO:0043041">
    <property type="term" value="P:amino acid activation for nonribosomal peptide biosynthetic process"/>
    <property type="evidence" value="ECO:0007669"/>
    <property type="project" value="TreeGrafter"/>
</dbReference>
<keyword evidence="11" id="KW-1185">Reference proteome</keyword>
<feature type="domain" description="Carrier" evidence="9">
    <location>
        <begin position="2087"/>
        <end position="2162"/>
    </location>
</feature>
<keyword evidence="5" id="KW-0436">Ligase</keyword>
<gene>
    <name evidence="10" type="ORF">BRLA_c036820</name>
</gene>
<dbReference type="FunFam" id="2.30.38.10:FF:000001">
    <property type="entry name" value="Non-ribosomal peptide synthetase PvdI"/>
    <property type="match status" value="2"/>
</dbReference>
<dbReference type="GO" id="GO:0009366">
    <property type="term" value="C:enterobactin synthetase complex"/>
    <property type="evidence" value="ECO:0007669"/>
    <property type="project" value="TreeGrafter"/>
</dbReference>
<dbReference type="Pfam" id="PF00550">
    <property type="entry name" value="PP-binding"/>
    <property type="match status" value="2"/>
</dbReference>
<comment type="cofactor">
    <cofactor evidence="1">
        <name>pantetheine 4'-phosphate</name>
        <dbReference type="ChEBI" id="CHEBI:47942"/>
    </cofactor>
</comment>
<dbReference type="InterPro" id="IPR000873">
    <property type="entry name" value="AMP-dep_synth/lig_dom"/>
</dbReference>
<accession>A0A075R803</accession>
<dbReference type="InterPro" id="IPR025110">
    <property type="entry name" value="AMP-bd_C"/>
</dbReference>
<dbReference type="NCBIfam" id="TIGR01733">
    <property type="entry name" value="AA-adenyl-dom"/>
    <property type="match status" value="2"/>
</dbReference>
<dbReference type="PANTHER" id="PTHR45527">
    <property type="entry name" value="NONRIBOSOMAL PEPTIDE SYNTHETASE"/>
    <property type="match status" value="1"/>
</dbReference>
<keyword evidence="3" id="KW-0596">Phosphopantetheine</keyword>
<dbReference type="PANTHER" id="PTHR45527:SF1">
    <property type="entry name" value="FATTY ACID SYNTHASE"/>
    <property type="match status" value="1"/>
</dbReference>
<dbReference type="FunFam" id="3.40.50.980:FF:000001">
    <property type="entry name" value="Non-ribosomal peptide synthetase"/>
    <property type="match status" value="2"/>
</dbReference>
<keyword evidence="6" id="KW-0677">Repeat</keyword>
<dbReference type="GO" id="GO:0031177">
    <property type="term" value="F:phosphopantetheine binding"/>
    <property type="evidence" value="ECO:0007669"/>
    <property type="project" value="TreeGrafter"/>
</dbReference>
<dbReference type="SUPFAM" id="SSF52777">
    <property type="entry name" value="CoA-dependent acyltransferases"/>
    <property type="match status" value="6"/>
</dbReference>
<dbReference type="GO" id="GO:0047527">
    <property type="term" value="F:2,3-dihydroxybenzoate-serine ligase activity"/>
    <property type="evidence" value="ECO:0007669"/>
    <property type="project" value="TreeGrafter"/>
</dbReference>
<dbReference type="CDD" id="cd19531">
    <property type="entry name" value="LCL_NRPS-like"/>
    <property type="match status" value="1"/>
</dbReference>
<dbReference type="Gene3D" id="3.30.559.10">
    <property type="entry name" value="Chloramphenicol acetyltransferase-like domain"/>
    <property type="match status" value="3"/>
</dbReference>
<evidence type="ECO:0000256" key="4">
    <source>
        <dbReference type="ARBA" id="ARBA00022553"/>
    </source>
</evidence>
<name>A0A075R803_BRELA</name>
<evidence type="ECO:0000256" key="8">
    <source>
        <dbReference type="ARBA" id="ARBA00023268"/>
    </source>
</evidence>
<dbReference type="InterPro" id="IPR023213">
    <property type="entry name" value="CAT-like_dom_sf"/>
</dbReference>
<dbReference type="eggNOG" id="COG1020">
    <property type="taxonomic scope" value="Bacteria"/>
</dbReference>
<evidence type="ECO:0000313" key="10">
    <source>
        <dbReference type="EMBL" id="AIG27984.1"/>
    </source>
</evidence>
<dbReference type="GO" id="GO:0009239">
    <property type="term" value="P:enterobactin biosynthetic process"/>
    <property type="evidence" value="ECO:0007669"/>
    <property type="project" value="TreeGrafter"/>
</dbReference>
<dbReference type="NCBIfam" id="NF003417">
    <property type="entry name" value="PRK04813.1"/>
    <property type="match status" value="2"/>
</dbReference>
<evidence type="ECO:0000256" key="7">
    <source>
        <dbReference type="ARBA" id="ARBA00023194"/>
    </source>
</evidence>
<dbReference type="CDD" id="cd19543">
    <property type="entry name" value="DCL_NRPS"/>
    <property type="match status" value="1"/>
</dbReference>
<dbReference type="InterPro" id="IPR001242">
    <property type="entry name" value="Condensation_dom"/>
</dbReference>
<dbReference type="Gene3D" id="1.10.1200.10">
    <property type="entry name" value="ACP-like"/>
    <property type="match status" value="2"/>
</dbReference>
<proteinExistence type="inferred from homology"/>
<dbReference type="EMBL" id="CP007806">
    <property type="protein sequence ID" value="AIG27984.1"/>
    <property type="molecule type" value="Genomic_DNA"/>
</dbReference>
<comment type="similarity">
    <text evidence="2">Belongs to the ATP-dependent AMP-binding enzyme family.</text>
</comment>
<dbReference type="Gene3D" id="3.30.559.30">
    <property type="entry name" value="Nonribosomal peptide synthetase, condensation domain"/>
    <property type="match status" value="3"/>
</dbReference>
<dbReference type="FunFam" id="3.40.50.980:FF:000002">
    <property type="entry name" value="Enterobactin synthetase component F"/>
    <property type="match status" value="1"/>
</dbReference>
<evidence type="ECO:0000259" key="9">
    <source>
        <dbReference type="PROSITE" id="PS50075"/>
    </source>
</evidence>
<evidence type="ECO:0000256" key="1">
    <source>
        <dbReference type="ARBA" id="ARBA00001957"/>
    </source>
</evidence>
<dbReference type="InterPro" id="IPR010071">
    <property type="entry name" value="AA_adenyl_dom"/>
</dbReference>
<organism evidence="10 11">
    <name type="scientific">Brevibacillus laterosporus LMG 15441</name>
    <dbReference type="NCBI Taxonomy" id="1042163"/>
    <lineage>
        <taxon>Bacteria</taxon>
        <taxon>Bacillati</taxon>
        <taxon>Bacillota</taxon>
        <taxon>Bacilli</taxon>
        <taxon>Bacillales</taxon>
        <taxon>Paenibacillaceae</taxon>
        <taxon>Brevibacillus</taxon>
    </lineage>
</organism>
<sequence length="2621" mass="300955">MQKTYALSNPQKRIWYTEMMHPDTAVNIMAGFIKITGQSSDYSKLCQAINAAIYAHDALRIRLTDEGQAEPRQYLVDYQERQFPVRDHSKRVAHPKLADDVSIIQECEAKSMINKVVEWAENQAKTPMELFHSDLYDISIHLIDDEQMWVYCRFHHLIADGVSIDMFCNQFMDNYVHLLAGKTIKLKGQPSYLSYLDSEREYESSVRFQKDKSFWQEAFSSLPDVNGIKQVPSYQSSTLAKRESVSIPEELQASVHSFCKKYQVSVNALFLAALSIYIQKVTLSDDSTLGTLYGNRTNRTDANMFGMLVSTQPFRTQVNAQLDFAAYVRHITQKQVSILRHQKYPYNLLMQELRTKHRGMDELFTIVLEYQPMKWGERGQLTYSMEWLFNGHAGYPLYVHVKENLDSGQIMLTLDYQIEMFDKSEIMRVAEQLLLLLQDGVKEPSKKIGELQLLSEQERQLLLSFHDTTNTFPLDKTVHQLFEEQVERTPEHIAVIFEKKHLTYREVNEQANLLARRLRKKGVRPDQAVAIITERSPEMLIGIFSIMKAGGAYLPIDPEFPAERIQYMLQDSGASLLLVHPSFAGHFPFEGEELVIQSELYADEDGANLEPLAKADHLAYIIYTSGSTGNPKGVMIEHRSVVSRNDWSQRRYPLTEQDTILQKTPYTFDVSVYELFGWSFVGAKVCLLQPGAEKDPAMIIQTIQEHHITIIHFVPSMLHIFLTYLTETGIVEQVKNLRRIFASGEALKAQHVAKFHDILQPYGISLHNLYGPTETTIQVTYYDCDTASMPFVPIGRPVDNVQIYIVGLYGEQQPVGVTGELCVSGVGLARGYLNLPEMTASRFVANPFTNKGELMYKTGDYARWMPNGQLEYLGRIDHQVKIRGYRIEPEEIEAQLVKIDGLKEAVVVAVENESGVQELCAYIVAEREYRIGALREELANVLPTYMIPAYFIPLQKIPLTPNGKVDRKSLPLPKRGTDTLGTDEVYIEPKNERERLLATIWEDVLRVERVGARDHFFYLGGDSIKAIQVMSRLRAKGMSLEMKRLFQFPILSDAAREISLLEQKLEPRLSKASASLVSFPVEELSLLQKQIEEDIPMGSMEQAYPLTPSQEWMYAHSSMNQPSSFFIQLELVLKGRVDVDLLATSLQCVVERHDALRTIYRDTKREVPVQCVLKNRDIPVLQADVTHLDDPEQRHYLQNLRMADRERGFDLTQDVMRLAVVTLSANSYHILVSTHHIQLDGWSLQIMLQEWMEHYRAMLHNAPVDFEEAVPFSTYMRWIEQQDQEESLRFWSQYLHGFEDPTPLPNMMVRGRKKEEKDIEPRIDHRQESIGYEQAETIMYIEKTLTSQLQRIAREYHSTIGAILQTAWGILLGKYNDKRDVVFGRTVSGRPSEVEGVEQIIGLFINTNPIRVSWDEQSTFLKLLKIVSEQAVEAKAYEYCSFSDIQAQSPVKQGLIDHLFIFQNYPLDVAGLAQTTQSLGYTMDLHAYFEQTHYDFTVKVTPEDGLQFHFIYNRERYAKKYVKRLMEHFLTLLQGIVENVDKPIDQLELTSPKEKRELLERFNDPRVTFPKDKTFTQLFEEQVVATPNECAIVWKDQTISYRDLNKKANQLARTLREKGVMAEAIVGILMDRSLEMFVSVLAVLKAGGAYVPIDPSYPSERIYYLLRDSDSIILLTTRATETHIQLEKEAFTKKIVYVEDESNYHPDNSNVVAVTKPDNMAYLIYTSGSTGNPKGVMIEHRGYVNAAYAWMQEYDLKQSPCRLLQMASFSFDVFAGDMAKALLTGGQLIICPEDIRIHPPALYEFMCKHQISLVDTTPALFVPIMRYVAEEGLELPDLKLILLGADTVSMNDFTYLLQKFGSTIRILNTYGVTEASIESSYFEEEADWLHGKSQVPIGKPLQNTSYYIVNQQNQLLPVGIAGELCIGGVGVARGYYKQQELTLQKFVPNPYAPGEMMYKTGDKARWLPDGNVEFLGRLDHQVKVRGYRIETGEIEAKIRKLEYVREVVVFVWTNSQGEQELCAYLVSDEALSFARVQEELAAFLPRYMIPTHMCQIDQIPLTPNGKIDRKSLTIPDRNELLRQEYVAPRNELEARLAIIWQDLLGISPISIYDDFFELGGHSLKVMMLVAKVHKEWHVLLPIEKVFQNPTVASLAKLLPEMEKSVQMRIQPAPKSEYYPLSSAQKRLFLLHQLDKATLSYNIPAVMMLEGAVDRDRMEMALQHLIQRHVTLRTSFEMVHGAPMQQVHDRADFTIQYEDLRNNNTTEQDIQSLIQAFIQPFDLETPPLLRVALILLATDRHLLLVDIHHIISDAVSMATFTAEFVRLYQGEELPALHLQYKDYAVWQQAWKQTSSYLKQEEYWLHQLAGELPVLQLPLDYKRPEALTFEGDQVLILLDQKTSRLVHQVAEETKTTPFMLLLSTYSLLLAQYSGQQEILIGSPIAGRRDDDLQRIIGMFVNTLVLRMHPAGSKSFAAYVDEVKMTSLAAFENQDYQFEELIEKVKAERAPNRNPLFDAVFVLQNTDRQADQVGELTLTPYPYTHQTAKFDLTLQAIEQGDEFHFTFEYRTALFKRDTIEQMGQNYVELLRMVTANKDMLIHEIPFLRTKKMESAITEDFTFTF</sequence>
<dbReference type="SUPFAM" id="SSF47336">
    <property type="entry name" value="ACP-like"/>
    <property type="match status" value="2"/>
</dbReference>
<dbReference type="Gene3D" id="2.30.38.10">
    <property type="entry name" value="Luciferase, Domain 3"/>
    <property type="match status" value="2"/>
</dbReference>
<dbReference type="Gene3D" id="3.30.300.30">
    <property type="match status" value="2"/>
</dbReference>
<dbReference type="InterPro" id="IPR009081">
    <property type="entry name" value="PP-bd_ACP"/>
</dbReference>
<dbReference type="Pfam" id="PF13193">
    <property type="entry name" value="AMP-binding_C"/>
    <property type="match status" value="2"/>
</dbReference>
<feature type="domain" description="Carrier" evidence="9">
    <location>
        <begin position="988"/>
        <end position="1062"/>
    </location>
</feature>
<reference evidence="10 11" key="1">
    <citation type="journal article" date="2011" name="J. Bacteriol.">
        <title>Genome sequence of Brevibacillus laterosporus LMG 15441, a pathogen of invertebrates.</title>
        <authorList>
            <person name="Djukic M."/>
            <person name="Poehlein A."/>
            <person name="Thurmer A."/>
            <person name="Daniel R."/>
        </authorList>
    </citation>
    <scope>NUCLEOTIDE SEQUENCE [LARGE SCALE GENOMIC DNA]</scope>
    <source>
        <strain evidence="10 11">LMG 15441</strain>
    </source>
</reference>
<keyword evidence="4" id="KW-0597">Phosphoprotein</keyword>
<evidence type="ECO:0000256" key="3">
    <source>
        <dbReference type="ARBA" id="ARBA00022450"/>
    </source>
</evidence>
<evidence type="ECO:0000256" key="2">
    <source>
        <dbReference type="ARBA" id="ARBA00006432"/>
    </source>
</evidence>
<protein>
    <submittedName>
        <fullName evidence="10">NRPS domain-containing protein</fullName>
    </submittedName>
</protein>
<dbReference type="FunFam" id="1.10.1200.10:FF:000005">
    <property type="entry name" value="Nonribosomal peptide synthetase 1"/>
    <property type="match status" value="2"/>
</dbReference>
<evidence type="ECO:0000256" key="6">
    <source>
        <dbReference type="ARBA" id="ARBA00022737"/>
    </source>
</evidence>
<dbReference type="GO" id="GO:0008610">
    <property type="term" value="P:lipid biosynthetic process"/>
    <property type="evidence" value="ECO:0007669"/>
    <property type="project" value="UniProtKB-ARBA"/>
</dbReference>
<dbReference type="STRING" id="1042163.BRLA_c036820"/>
<dbReference type="InterPro" id="IPR036736">
    <property type="entry name" value="ACP-like_sf"/>
</dbReference>
<dbReference type="GO" id="GO:0005829">
    <property type="term" value="C:cytosol"/>
    <property type="evidence" value="ECO:0007669"/>
    <property type="project" value="TreeGrafter"/>
</dbReference>
<dbReference type="SUPFAM" id="SSF56801">
    <property type="entry name" value="Acetyl-CoA synthetase-like"/>
    <property type="match status" value="2"/>
</dbReference>
<dbReference type="InterPro" id="IPR045851">
    <property type="entry name" value="AMP-bd_C_sf"/>
</dbReference>
<dbReference type="RefSeq" id="WP_003336487.1">
    <property type="nucleotide sequence ID" value="NZ_CP007806.1"/>
</dbReference>
<keyword evidence="8" id="KW-0511">Multifunctional enzyme</keyword>
<dbReference type="HOGENOM" id="CLU_000022_0_4_9"/>
<dbReference type="FunFam" id="3.30.300.30:FF:000010">
    <property type="entry name" value="Enterobactin synthetase component F"/>
    <property type="match status" value="2"/>
</dbReference>